<dbReference type="EMBL" id="CM035423">
    <property type="protein sequence ID" value="KAH7366559.1"/>
    <property type="molecule type" value="Genomic_DNA"/>
</dbReference>
<evidence type="ECO:0000313" key="3">
    <source>
        <dbReference type="Proteomes" id="UP000825935"/>
    </source>
</evidence>
<dbReference type="Proteomes" id="UP000825935">
    <property type="component" value="Chromosome 18"/>
</dbReference>
<sequence length="78" mass="8394">MCYEVKCTQCGKTTWGGCGRHVRSVYNKVPESQRCICKAWPGVGSLSSSTSMKNRGAPTTTSTTKPARLSSSRSCAIM</sequence>
<reference evidence="2" key="1">
    <citation type="submission" date="2021-08" db="EMBL/GenBank/DDBJ databases">
        <title>WGS assembly of Ceratopteris richardii.</title>
        <authorList>
            <person name="Marchant D.B."/>
            <person name="Chen G."/>
            <person name="Jenkins J."/>
            <person name="Shu S."/>
            <person name="Leebens-Mack J."/>
            <person name="Grimwood J."/>
            <person name="Schmutz J."/>
            <person name="Soltis P."/>
            <person name="Soltis D."/>
            <person name="Chen Z.-H."/>
        </authorList>
    </citation>
    <scope>NUCLEOTIDE SEQUENCE</scope>
    <source>
        <strain evidence="2">Whitten #5841</strain>
        <tissue evidence="2">Leaf</tissue>
    </source>
</reference>
<comment type="caution">
    <text evidence="2">The sequence shown here is derived from an EMBL/GenBank/DDBJ whole genome shotgun (WGS) entry which is preliminary data.</text>
</comment>
<protein>
    <submittedName>
        <fullName evidence="2">Uncharacterized protein</fullName>
    </submittedName>
</protein>
<dbReference type="AlphaFoldDB" id="A0A8T2SV82"/>
<dbReference type="OMA" id="CICKAWP"/>
<gene>
    <name evidence="2" type="ORF">KP509_18G085000</name>
</gene>
<dbReference type="OrthoDB" id="88410at2759"/>
<organism evidence="2 3">
    <name type="scientific">Ceratopteris richardii</name>
    <name type="common">Triangle waterfern</name>
    <dbReference type="NCBI Taxonomy" id="49495"/>
    <lineage>
        <taxon>Eukaryota</taxon>
        <taxon>Viridiplantae</taxon>
        <taxon>Streptophyta</taxon>
        <taxon>Embryophyta</taxon>
        <taxon>Tracheophyta</taxon>
        <taxon>Polypodiopsida</taxon>
        <taxon>Polypodiidae</taxon>
        <taxon>Polypodiales</taxon>
        <taxon>Pteridineae</taxon>
        <taxon>Pteridaceae</taxon>
        <taxon>Parkerioideae</taxon>
        <taxon>Ceratopteris</taxon>
    </lineage>
</organism>
<name>A0A8T2SV82_CERRI</name>
<proteinExistence type="predicted"/>
<dbReference type="PANTHER" id="PTHR34724">
    <property type="entry name" value="OS12G0596101 PROTEIN"/>
    <property type="match status" value="1"/>
</dbReference>
<evidence type="ECO:0000313" key="2">
    <source>
        <dbReference type="EMBL" id="KAH7366559.1"/>
    </source>
</evidence>
<accession>A0A8T2SV82</accession>
<keyword evidence="3" id="KW-1185">Reference proteome</keyword>
<evidence type="ECO:0000256" key="1">
    <source>
        <dbReference type="SAM" id="MobiDB-lite"/>
    </source>
</evidence>
<feature type="compositionally biased region" description="Polar residues" evidence="1">
    <location>
        <begin position="45"/>
        <end position="78"/>
    </location>
</feature>
<dbReference type="PANTHER" id="PTHR34724:SF2">
    <property type="entry name" value="OS12G0596101 PROTEIN"/>
    <property type="match status" value="1"/>
</dbReference>
<feature type="region of interest" description="Disordered" evidence="1">
    <location>
        <begin position="44"/>
        <end position="78"/>
    </location>
</feature>